<keyword evidence="2" id="KW-1185">Reference proteome</keyword>
<dbReference type="EMBL" id="LNYU01000025">
    <property type="protein sequence ID" value="KTD63469.1"/>
    <property type="molecule type" value="Genomic_DNA"/>
</dbReference>
<name>A0A0W0Z2W2_9GAMM</name>
<organism evidence="1 2">
    <name type="scientific">Legionella santicrucis</name>
    <dbReference type="NCBI Taxonomy" id="45074"/>
    <lineage>
        <taxon>Bacteria</taxon>
        <taxon>Pseudomonadati</taxon>
        <taxon>Pseudomonadota</taxon>
        <taxon>Gammaproteobacteria</taxon>
        <taxon>Legionellales</taxon>
        <taxon>Legionellaceae</taxon>
        <taxon>Legionella</taxon>
    </lineage>
</organism>
<protein>
    <submittedName>
        <fullName evidence="1">SidG protein, substrate of the Dot/Icm system</fullName>
    </submittedName>
</protein>
<accession>A0A0W0Z2W2</accession>
<dbReference type="PATRIC" id="fig|45074.5.peg.1382"/>
<dbReference type="RefSeq" id="WP_058513710.1">
    <property type="nucleotide sequence ID" value="NZ_CAAAIH010000082.1"/>
</dbReference>
<dbReference type="Proteomes" id="UP000054703">
    <property type="component" value="Unassembled WGS sequence"/>
</dbReference>
<comment type="caution">
    <text evidence="1">The sequence shown here is derived from an EMBL/GenBank/DDBJ whole genome shotgun (WGS) entry which is preliminary data.</text>
</comment>
<sequence length="418" mass="46064">MIKVKEFSEFYSKNASAYMVIGLPPTHDVKLPLAINGKRGLNPIAMLQKMRELASPEAKGFDLQTNNCSLTSIEVLTAGAAHDPLLHSIMSERALGFFGTPQQVLENAQLARTTISENKHSNFLTPLITAKPLDKAMGYAMGIYMDPQASKAKRNAALALAALVGIAKLPGIILSTLVNPKEKFNDLIHNINLVYERNSTGLKVGVTLLAAPILLVLTPLAAIQKGIEVIGSVIAKPFKLIANLFKQKPSSTDEITVPIGDSTENMENRSNTILAELLNKKIKSKIDENTITIDYQESPEKLIIDFESKLKENPEKVAVLSEKAHNSVIKFIATCKDEELKNRFLDCCNQSLNRSNKFAPKTKDEINEMVKEVTPASEQRISENRNSFIGQLSNSNRRDSEIPALQVLDNIDDVYTPL</sequence>
<evidence type="ECO:0000313" key="2">
    <source>
        <dbReference type="Proteomes" id="UP000054703"/>
    </source>
</evidence>
<evidence type="ECO:0000313" key="1">
    <source>
        <dbReference type="EMBL" id="KTD63469.1"/>
    </source>
</evidence>
<reference evidence="1 2" key="1">
    <citation type="submission" date="2015-11" db="EMBL/GenBank/DDBJ databases">
        <title>Genomic analysis of 38 Legionella species identifies large and diverse effector repertoires.</title>
        <authorList>
            <person name="Burstein D."/>
            <person name="Amaro F."/>
            <person name="Zusman T."/>
            <person name="Lifshitz Z."/>
            <person name="Cohen O."/>
            <person name="Gilbert J.A."/>
            <person name="Pupko T."/>
            <person name="Shuman H.A."/>
            <person name="Segal G."/>
        </authorList>
    </citation>
    <scope>NUCLEOTIDE SEQUENCE [LARGE SCALE GENOMIC DNA]</scope>
    <source>
        <strain evidence="1 2">SC-63-C7</strain>
    </source>
</reference>
<proteinExistence type="predicted"/>
<gene>
    <name evidence="1" type="primary">sidG_3</name>
    <name evidence="1" type="ORF">Lsan_1299</name>
</gene>
<dbReference type="OrthoDB" id="5654016at2"/>
<dbReference type="AlphaFoldDB" id="A0A0W0Z2W2"/>